<evidence type="ECO:0000259" key="2">
    <source>
        <dbReference type="Pfam" id="PF21186"/>
    </source>
</evidence>
<evidence type="ECO:0000259" key="1">
    <source>
        <dbReference type="Pfam" id="PF18347"/>
    </source>
</evidence>
<dbReference type="InterPro" id="IPR049282">
    <property type="entry name" value="BVU_3817_N_sf"/>
</dbReference>
<dbReference type="Gene3D" id="1.10.10.1650">
    <property type="match status" value="1"/>
</dbReference>
<sequence length="135" mass="15234">MLKTILSVSGKPGLYRLLSQGKNTLIVESLQTKQRIPILPKDRVVSLGDISMFTDTEDIALSEVLKRVHEKQNGTAFPDEVLKDNEALRTLFAEILPSYDRERVYTSDIKKLFTWYNILSGAGITNFEEEATADN</sequence>
<dbReference type="Gene3D" id="2.30.30.730">
    <property type="match status" value="1"/>
</dbReference>
<dbReference type="AlphaFoldDB" id="L1NG05"/>
<organism evidence="3 4">
    <name type="scientific">Porphyromonas catoniae F0037</name>
    <dbReference type="NCBI Taxonomy" id="1127696"/>
    <lineage>
        <taxon>Bacteria</taxon>
        <taxon>Pseudomonadati</taxon>
        <taxon>Bacteroidota</taxon>
        <taxon>Bacteroidia</taxon>
        <taxon>Bacteroidales</taxon>
        <taxon>Porphyromonadaceae</taxon>
        <taxon>Porphyromonas</taxon>
    </lineage>
</organism>
<proteinExistence type="predicted"/>
<dbReference type="Pfam" id="PF18347">
    <property type="entry name" value="DUF5606"/>
    <property type="match status" value="1"/>
</dbReference>
<dbReference type="eggNOG" id="ENOG502ZPSM">
    <property type="taxonomic scope" value="Bacteria"/>
</dbReference>
<feature type="domain" description="DUF6852" evidence="2">
    <location>
        <begin position="50"/>
        <end position="119"/>
    </location>
</feature>
<dbReference type="STRING" id="1127696.HMPREF9134_00609"/>
<dbReference type="RefSeq" id="WP_005468810.1">
    <property type="nucleotide sequence ID" value="NZ_KB291043.1"/>
</dbReference>
<name>L1NG05_9PORP</name>
<dbReference type="HOGENOM" id="CLU_118060_1_0_10"/>
<reference evidence="3 4" key="1">
    <citation type="submission" date="2012-05" db="EMBL/GenBank/DDBJ databases">
        <authorList>
            <person name="Weinstock G."/>
            <person name="Sodergren E."/>
            <person name="Lobos E.A."/>
            <person name="Fulton L."/>
            <person name="Fulton R."/>
            <person name="Courtney L."/>
            <person name="Fronick C."/>
            <person name="O'Laughlin M."/>
            <person name="Godfrey J."/>
            <person name="Wilson R.M."/>
            <person name="Miner T."/>
            <person name="Farmer C."/>
            <person name="Delehaunty K."/>
            <person name="Cordes M."/>
            <person name="Minx P."/>
            <person name="Tomlinson C."/>
            <person name="Chen J."/>
            <person name="Wollam A."/>
            <person name="Pepin K.H."/>
            <person name="Bhonagiri V."/>
            <person name="Zhang X."/>
            <person name="Suruliraj S."/>
            <person name="Warren W."/>
            <person name="Mitreva M."/>
            <person name="Mardis E.R."/>
            <person name="Wilson R.K."/>
        </authorList>
    </citation>
    <scope>NUCLEOTIDE SEQUENCE [LARGE SCALE GENOMIC DNA]</scope>
    <source>
        <strain evidence="3 4">F0037</strain>
    </source>
</reference>
<evidence type="ECO:0000313" key="4">
    <source>
        <dbReference type="Proteomes" id="UP000010408"/>
    </source>
</evidence>
<protein>
    <submittedName>
        <fullName evidence="3">Uncharacterized protein</fullName>
    </submittedName>
</protein>
<evidence type="ECO:0000313" key="3">
    <source>
        <dbReference type="EMBL" id="EKY02220.1"/>
    </source>
</evidence>
<dbReference type="InterPro" id="IPR049280">
    <property type="entry name" value="DUF6852"/>
</dbReference>
<comment type="caution">
    <text evidence="3">The sequence shown here is derived from an EMBL/GenBank/DDBJ whole genome shotgun (WGS) entry which is preliminary data.</text>
</comment>
<gene>
    <name evidence="3" type="ORF">HMPREF9134_00609</name>
</gene>
<dbReference type="InterPro" id="IPR041218">
    <property type="entry name" value="DUF5606"/>
</dbReference>
<dbReference type="InterPro" id="IPR049281">
    <property type="entry name" value="BVU_3817-like_C_sf"/>
</dbReference>
<dbReference type="Pfam" id="PF21186">
    <property type="entry name" value="DUF6852"/>
    <property type="match status" value="1"/>
</dbReference>
<dbReference type="PATRIC" id="fig|1127696.3.peg.538"/>
<dbReference type="Proteomes" id="UP000010408">
    <property type="component" value="Unassembled WGS sequence"/>
</dbReference>
<feature type="domain" description="DUF5606" evidence="1">
    <location>
        <begin position="2"/>
        <end position="47"/>
    </location>
</feature>
<accession>L1NG05</accession>
<dbReference type="EMBL" id="AMEQ01000018">
    <property type="protein sequence ID" value="EKY02220.1"/>
    <property type="molecule type" value="Genomic_DNA"/>
</dbReference>